<evidence type="ECO:0000313" key="2">
    <source>
        <dbReference type="Proteomes" id="UP001163321"/>
    </source>
</evidence>
<name>A0ACC0WI46_9STRA</name>
<protein>
    <submittedName>
        <fullName evidence="1">Uncharacterized protein</fullName>
    </submittedName>
</protein>
<comment type="caution">
    <text evidence="1">The sequence shown here is derived from an EMBL/GenBank/DDBJ whole genome shotgun (WGS) entry which is preliminary data.</text>
</comment>
<accession>A0ACC0WI46</accession>
<keyword evidence="2" id="KW-1185">Reference proteome</keyword>
<dbReference type="EMBL" id="CM047592">
    <property type="protein sequence ID" value="KAI9917750.1"/>
    <property type="molecule type" value="Genomic_DNA"/>
</dbReference>
<reference evidence="1 2" key="1">
    <citation type="journal article" date="2022" name="bioRxiv">
        <title>The genome of the oomycete Peronosclerospora sorghi, a cosmopolitan pathogen of maize and sorghum, is inflated with dispersed pseudogenes.</title>
        <authorList>
            <person name="Fletcher K."/>
            <person name="Martin F."/>
            <person name="Isakeit T."/>
            <person name="Cavanaugh K."/>
            <person name="Magill C."/>
            <person name="Michelmore R."/>
        </authorList>
    </citation>
    <scope>NUCLEOTIDE SEQUENCE [LARGE SCALE GENOMIC DNA]</scope>
    <source>
        <strain evidence="1">P6</strain>
    </source>
</reference>
<proteinExistence type="predicted"/>
<organism evidence="1 2">
    <name type="scientific">Peronosclerospora sorghi</name>
    <dbReference type="NCBI Taxonomy" id="230839"/>
    <lineage>
        <taxon>Eukaryota</taxon>
        <taxon>Sar</taxon>
        <taxon>Stramenopiles</taxon>
        <taxon>Oomycota</taxon>
        <taxon>Peronosporomycetes</taxon>
        <taxon>Peronosporales</taxon>
        <taxon>Peronosporaceae</taxon>
        <taxon>Peronosclerospora</taxon>
    </lineage>
</organism>
<sequence>MPTCVERTARVPRASLDPRFQREDLDEHNEETDGRLWIKWKLVGDAFVRENNDREAIKALGRGFHGFAIVRFSDKGCSSIAPRVLSSSKRWQVLGTRHPTVRSFR</sequence>
<gene>
    <name evidence="1" type="ORF">PsorP6_013245</name>
</gene>
<dbReference type="Proteomes" id="UP001163321">
    <property type="component" value="Chromosome 13"/>
</dbReference>
<evidence type="ECO:0000313" key="1">
    <source>
        <dbReference type="EMBL" id="KAI9917750.1"/>
    </source>
</evidence>